<dbReference type="Gene3D" id="3.10.20.310">
    <property type="entry name" value="membrane protein fhac"/>
    <property type="match status" value="5"/>
</dbReference>
<dbReference type="InterPro" id="IPR023707">
    <property type="entry name" value="OM_assembly_BamA"/>
</dbReference>
<dbReference type="Pfam" id="PF07244">
    <property type="entry name" value="POTRA"/>
    <property type="match status" value="5"/>
</dbReference>
<dbReference type="InterPro" id="IPR039910">
    <property type="entry name" value="D15-like"/>
</dbReference>
<dbReference type="AlphaFoldDB" id="A0A506UI97"/>
<comment type="subcellular location">
    <subcellularLocation>
        <location evidence="8">Cell outer membrane</location>
    </subcellularLocation>
    <subcellularLocation>
        <location evidence="1">Membrane</location>
    </subcellularLocation>
</comment>
<evidence type="ECO:0000256" key="5">
    <source>
        <dbReference type="ARBA" id="ARBA00022737"/>
    </source>
</evidence>
<evidence type="ECO:0000313" key="12">
    <source>
        <dbReference type="Proteomes" id="UP000318801"/>
    </source>
</evidence>
<dbReference type="GO" id="GO:0043165">
    <property type="term" value="P:Gram-negative-bacterium-type cell outer membrane assembly"/>
    <property type="evidence" value="ECO:0007669"/>
    <property type="project" value="UniProtKB-UniRule"/>
</dbReference>
<gene>
    <name evidence="8 11" type="primary">bamA</name>
    <name evidence="11" type="ORF">FJU08_00215</name>
</gene>
<comment type="caution">
    <text evidence="11">The sequence shown here is derived from an EMBL/GenBank/DDBJ whole genome shotgun (WGS) entry which is preliminary data.</text>
</comment>
<dbReference type="InterPro" id="IPR010827">
    <property type="entry name" value="BamA/TamA_POTRA"/>
</dbReference>
<proteinExistence type="inferred from homology"/>
<evidence type="ECO:0000256" key="2">
    <source>
        <dbReference type="ARBA" id="ARBA00022452"/>
    </source>
</evidence>
<name>A0A506UI97_9HYPH</name>
<feature type="domain" description="POTRA" evidence="10">
    <location>
        <begin position="106"/>
        <end position="183"/>
    </location>
</feature>
<comment type="function">
    <text evidence="8">Part of the outer membrane protein assembly complex, which is involved in assembly and insertion of beta-barrel proteins into the outer membrane.</text>
</comment>
<comment type="similarity">
    <text evidence="8">Belongs to the BamA family.</text>
</comment>
<feature type="domain" description="POTRA" evidence="10">
    <location>
        <begin position="359"/>
        <end position="432"/>
    </location>
</feature>
<evidence type="ECO:0000256" key="9">
    <source>
        <dbReference type="NCBIfam" id="TIGR03303"/>
    </source>
</evidence>
<evidence type="ECO:0000256" key="6">
    <source>
        <dbReference type="ARBA" id="ARBA00023136"/>
    </source>
</evidence>
<comment type="subunit">
    <text evidence="8">Part of the Bam complex.</text>
</comment>
<dbReference type="Proteomes" id="UP000318801">
    <property type="component" value="Unassembled WGS sequence"/>
</dbReference>
<keyword evidence="5 8" id="KW-0677">Repeat</keyword>
<organism evidence="11 12">
    <name type="scientific">Martelella alba</name>
    <dbReference type="NCBI Taxonomy" id="2590451"/>
    <lineage>
        <taxon>Bacteria</taxon>
        <taxon>Pseudomonadati</taxon>
        <taxon>Pseudomonadota</taxon>
        <taxon>Alphaproteobacteria</taxon>
        <taxon>Hyphomicrobiales</taxon>
        <taxon>Aurantimonadaceae</taxon>
        <taxon>Martelella</taxon>
    </lineage>
</organism>
<evidence type="ECO:0000256" key="7">
    <source>
        <dbReference type="ARBA" id="ARBA00023237"/>
    </source>
</evidence>
<evidence type="ECO:0000256" key="4">
    <source>
        <dbReference type="ARBA" id="ARBA00022729"/>
    </source>
</evidence>
<accession>A0A506UI97</accession>
<protein>
    <recommendedName>
        <fullName evidence="8 9">Outer membrane protein assembly factor BamA</fullName>
    </recommendedName>
</protein>
<keyword evidence="2 8" id="KW-1134">Transmembrane beta strand</keyword>
<sequence length="778" mass="84400">MAGSKFLNTVSGAALSIALAVTGGVVSAVALPGDALAAVVSKIVVNGTGNAGTDAVKSKLTIVPGKSFTDADINQSIRNLYSSGYFSDVSMSVSGSTLVVNVSENQMINQVVFNGNKKVNDEKLKGVVSLKSMGPYNKAQAELDAQHIKDAYAQIGRSDVEVTIDTATVQDNRVNVAFVINEGGRTKTKKIIFNGNSAFADARLAGVIATRKSTPLSFLTRADIYNPDKVRHDEDLLKTFYNNHGYPDFLVKSTDVDYDEDSNSYTITFNLSEGDKYTFGDVAIDNTVTGVDVDKLKKQIKTKDGKVYDADYIQQSAESVTASVSSQGYPFAQITPRGTRNFTDNTVSLKYSIDPGPHAYIERIDIVGNTRTRDYVIRREFDLAEGDAYNIEMINRAKRRLEALGYFSNVDVTTRQGSSPDRVIVTVNVTDEPTGSFAIGAGYDAEGDSLVLELSVQEKNFLGRGQFIRASVGAGADNSQIYNFNFTEPYFLGYHIAAGFDLYRAVSSSNDYYDYAETAGDIRFTAPLTNNLSSTFQYNLQHFDYTGSGDWENDSNLSPIYQNLITNGPWTVSSISQSFNYSDIDNPQLPREGTLAALTNEFAGLGGDSHYYKISGKARVYQMLSDEADIIGSLTVRGGYVVPTDGNLNVFDQFVIGGNEIRGFKSNGIGPRTTQGDALGGTTYATVSAEANFPVPLIPQDISLRGAAYVDAGTLFGNKVDTQGYDINGTTAAIRASVGIGLIWNSPFGDLRFDYAVPFMKQSYDDVENFRFGIANTF</sequence>
<feature type="domain" description="POTRA" evidence="10">
    <location>
        <begin position="38"/>
        <end position="105"/>
    </location>
</feature>
<dbReference type="GO" id="GO:0009279">
    <property type="term" value="C:cell outer membrane"/>
    <property type="evidence" value="ECO:0007669"/>
    <property type="project" value="UniProtKB-SubCell"/>
</dbReference>
<evidence type="ECO:0000256" key="3">
    <source>
        <dbReference type="ARBA" id="ARBA00022692"/>
    </source>
</evidence>
<dbReference type="PROSITE" id="PS51779">
    <property type="entry name" value="POTRA"/>
    <property type="match status" value="3"/>
</dbReference>
<reference evidence="11 12" key="1">
    <citation type="submission" date="2019-06" db="EMBL/GenBank/DDBJ databases">
        <authorList>
            <person name="Li M."/>
        </authorList>
    </citation>
    <scope>NUCLEOTIDE SEQUENCE [LARGE SCALE GENOMIC DNA]</scope>
    <source>
        <strain evidence="11 12">BGMRC2036</strain>
    </source>
</reference>
<keyword evidence="6 8" id="KW-0472">Membrane</keyword>
<evidence type="ECO:0000256" key="1">
    <source>
        <dbReference type="ARBA" id="ARBA00004370"/>
    </source>
</evidence>
<keyword evidence="7 8" id="KW-0998">Cell outer membrane</keyword>
<keyword evidence="3 8" id="KW-0812">Transmembrane</keyword>
<dbReference type="Pfam" id="PF01103">
    <property type="entry name" value="Omp85"/>
    <property type="match status" value="1"/>
</dbReference>
<dbReference type="OrthoDB" id="9803054at2"/>
<dbReference type="PANTHER" id="PTHR12815">
    <property type="entry name" value="SORTING AND ASSEMBLY MACHINERY SAMM50 PROTEIN FAMILY MEMBER"/>
    <property type="match status" value="1"/>
</dbReference>
<keyword evidence="4 8" id="KW-0732">Signal</keyword>
<dbReference type="PIRSF" id="PIRSF006076">
    <property type="entry name" value="OM_assembly_OMP85"/>
    <property type="match status" value="1"/>
</dbReference>
<dbReference type="HAMAP" id="MF_01430">
    <property type="entry name" value="OM_assembly_BamA"/>
    <property type="match status" value="1"/>
</dbReference>
<dbReference type="RefSeq" id="WP_141146965.1">
    <property type="nucleotide sequence ID" value="NZ_VHLG01000001.1"/>
</dbReference>
<dbReference type="GO" id="GO:0051205">
    <property type="term" value="P:protein insertion into membrane"/>
    <property type="evidence" value="ECO:0007669"/>
    <property type="project" value="UniProtKB-UniRule"/>
</dbReference>
<dbReference type="InterPro" id="IPR000184">
    <property type="entry name" value="Bac_surfAg_D15"/>
</dbReference>
<dbReference type="NCBIfam" id="TIGR03303">
    <property type="entry name" value="OM_YaeT"/>
    <property type="match status" value="1"/>
</dbReference>
<evidence type="ECO:0000256" key="8">
    <source>
        <dbReference type="HAMAP-Rule" id="MF_01430"/>
    </source>
</evidence>
<dbReference type="EMBL" id="VHLG01000001">
    <property type="protein sequence ID" value="TPW33030.1"/>
    <property type="molecule type" value="Genomic_DNA"/>
</dbReference>
<evidence type="ECO:0000259" key="10">
    <source>
        <dbReference type="PROSITE" id="PS51779"/>
    </source>
</evidence>
<keyword evidence="12" id="KW-1185">Reference proteome</keyword>
<dbReference type="InterPro" id="IPR034746">
    <property type="entry name" value="POTRA"/>
</dbReference>
<evidence type="ECO:0000313" key="11">
    <source>
        <dbReference type="EMBL" id="TPW33030.1"/>
    </source>
</evidence>
<dbReference type="Gene3D" id="2.40.160.50">
    <property type="entry name" value="membrane protein fhac: a member of the omp85/tpsb transporter family"/>
    <property type="match status" value="1"/>
</dbReference>
<dbReference type="PANTHER" id="PTHR12815:SF23">
    <property type="entry name" value="OUTER MEMBRANE PROTEIN ASSEMBLY FACTOR BAMA"/>
    <property type="match status" value="1"/>
</dbReference>